<accession>A0A9J5WVV4</accession>
<feature type="region of interest" description="Disordered" evidence="1">
    <location>
        <begin position="1"/>
        <end position="38"/>
    </location>
</feature>
<reference evidence="2 3" key="1">
    <citation type="submission" date="2020-09" db="EMBL/GenBank/DDBJ databases">
        <title>De no assembly of potato wild relative species, Solanum commersonii.</title>
        <authorList>
            <person name="Cho K."/>
        </authorList>
    </citation>
    <scope>NUCLEOTIDE SEQUENCE [LARGE SCALE GENOMIC DNA]</scope>
    <source>
        <strain evidence="2">LZ3.2</strain>
        <tissue evidence="2">Leaf</tissue>
    </source>
</reference>
<dbReference type="EMBL" id="JACXVP010000010">
    <property type="protein sequence ID" value="KAG5579389.1"/>
    <property type="molecule type" value="Genomic_DNA"/>
</dbReference>
<organism evidence="2 3">
    <name type="scientific">Solanum commersonii</name>
    <name type="common">Commerson's wild potato</name>
    <name type="synonym">Commerson's nightshade</name>
    <dbReference type="NCBI Taxonomy" id="4109"/>
    <lineage>
        <taxon>Eukaryota</taxon>
        <taxon>Viridiplantae</taxon>
        <taxon>Streptophyta</taxon>
        <taxon>Embryophyta</taxon>
        <taxon>Tracheophyta</taxon>
        <taxon>Spermatophyta</taxon>
        <taxon>Magnoliopsida</taxon>
        <taxon>eudicotyledons</taxon>
        <taxon>Gunneridae</taxon>
        <taxon>Pentapetalae</taxon>
        <taxon>asterids</taxon>
        <taxon>lamiids</taxon>
        <taxon>Solanales</taxon>
        <taxon>Solanaceae</taxon>
        <taxon>Solanoideae</taxon>
        <taxon>Solaneae</taxon>
        <taxon>Solanum</taxon>
    </lineage>
</organism>
<comment type="caution">
    <text evidence="2">The sequence shown here is derived from an EMBL/GenBank/DDBJ whole genome shotgun (WGS) entry which is preliminary data.</text>
</comment>
<protein>
    <submittedName>
        <fullName evidence="2">Uncharacterized protein</fullName>
    </submittedName>
</protein>
<dbReference type="AlphaFoldDB" id="A0A9J5WVV4"/>
<evidence type="ECO:0000313" key="3">
    <source>
        <dbReference type="Proteomes" id="UP000824120"/>
    </source>
</evidence>
<dbReference type="Proteomes" id="UP000824120">
    <property type="component" value="Chromosome 10"/>
</dbReference>
<name>A0A9J5WVV4_SOLCO</name>
<dbReference type="OrthoDB" id="1318747at2759"/>
<evidence type="ECO:0000256" key="1">
    <source>
        <dbReference type="SAM" id="MobiDB-lite"/>
    </source>
</evidence>
<gene>
    <name evidence="2" type="ORF">H5410_050016</name>
</gene>
<keyword evidence="3" id="KW-1185">Reference proteome</keyword>
<evidence type="ECO:0000313" key="2">
    <source>
        <dbReference type="EMBL" id="KAG5579389.1"/>
    </source>
</evidence>
<sequence>MGDALAANEGPKSVKKDKGIKKAPGKPKPVKEPGPFVHKPVEDKVLTKEERIAEMEKQKVLNGRVFDPEILRECGMSTLFDFVSLQS</sequence>
<proteinExistence type="predicted"/>